<dbReference type="NCBIfam" id="TIGR00229">
    <property type="entry name" value="sensory_box"/>
    <property type="match status" value="1"/>
</dbReference>
<dbReference type="OrthoDB" id="266313at2"/>
<accession>D6Y265</accession>
<organism evidence="2 3">
    <name type="scientific">Thermobispora bispora (strain ATCC 19993 / DSM 43833 / CBS 139.67 / JCM 10125 / KCTC 9307 / NBRC 14880 / R51)</name>
    <dbReference type="NCBI Taxonomy" id="469371"/>
    <lineage>
        <taxon>Bacteria</taxon>
        <taxon>Bacillati</taxon>
        <taxon>Actinomycetota</taxon>
        <taxon>Actinomycetes</taxon>
        <taxon>Streptosporangiales</taxon>
        <taxon>Streptosporangiaceae</taxon>
        <taxon>Thermobispora</taxon>
    </lineage>
</organism>
<gene>
    <name evidence="2" type="ordered locus">Tbis_0064</name>
</gene>
<dbReference type="Proteomes" id="UP000006640">
    <property type="component" value="Chromosome"/>
</dbReference>
<feature type="domain" description="PAS fold-3" evidence="1">
    <location>
        <begin position="38"/>
        <end position="107"/>
    </location>
</feature>
<dbReference type="HOGENOM" id="CLU_032045_1_0_11"/>
<dbReference type="InterPro" id="IPR013655">
    <property type="entry name" value="PAS_fold_3"/>
</dbReference>
<dbReference type="SUPFAM" id="SSF55785">
    <property type="entry name" value="PYP-like sensor domain (PAS domain)"/>
    <property type="match status" value="1"/>
</dbReference>
<dbReference type="RefSeq" id="WP_013130333.1">
    <property type="nucleotide sequence ID" value="NC_014165.1"/>
</dbReference>
<evidence type="ECO:0000313" key="2">
    <source>
        <dbReference type="EMBL" id="ADG86800.1"/>
    </source>
</evidence>
<dbReference type="AlphaFoldDB" id="D6Y265"/>
<dbReference type="eggNOG" id="COG0840">
    <property type="taxonomic scope" value="Bacteria"/>
</dbReference>
<proteinExistence type="predicted"/>
<dbReference type="InterPro" id="IPR035965">
    <property type="entry name" value="PAS-like_dom_sf"/>
</dbReference>
<name>D6Y265_THEBD</name>
<dbReference type="Gene3D" id="3.30.450.20">
    <property type="entry name" value="PAS domain"/>
    <property type="match status" value="1"/>
</dbReference>
<dbReference type="InterPro" id="IPR000014">
    <property type="entry name" value="PAS"/>
</dbReference>
<keyword evidence="3" id="KW-1185">Reference proteome</keyword>
<dbReference type="Pfam" id="PF08447">
    <property type="entry name" value="PAS_3"/>
    <property type="match status" value="1"/>
</dbReference>
<dbReference type="KEGG" id="tbi:Tbis_0064"/>
<dbReference type="EMBL" id="CP001874">
    <property type="protein sequence ID" value="ADG86800.1"/>
    <property type="molecule type" value="Genomic_DNA"/>
</dbReference>
<dbReference type="CDD" id="cd00130">
    <property type="entry name" value="PAS"/>
    <property type="match status" value="1"/>
</dbReference>
<evidence type="ECO:0000259" key="1">
    <source>
        <dbReference type="Pfam" id="PF08447"/>
    </source>
</evidence>
<sequence>MSLQRVAVPNGVEQKVGADELFFSTTDRQGRIRSGNSVFARISQFSIEELVGSPHNIVRHPEMPAGVFRLIWDRLYADRPVGTYVKNLARDGSSYWVFATVTPLGTDGYLSVRMAPRTPLFTTVQRIYEYVLEAEREAAERDGLNRREVARLGKERLEEMLRRLGFHSHDEFLAEALSGEVAARGRMASGTYARPWAEGAIAEVLSSSGALEEILASLVQRLDSYRTLSERLERASTNVLDIARRLERTVDTAQAASARVADTAPVLHNVARVMATPARTAVAELEQLGPRLRELRGYLTELRFRIALASLHNDMVAAFAAEVADGAAPASSLSEVPHLCDTMHDSVLEMSAKMQEVNRTLHDVVAEVNLASERLQDFYRFLGQWRILVVRRGAERTLADLVQPIDEEFAASWSGMDMLRDLVREFQAAIARFDVDAVEAQLTRIRSAAAASRALV</sequence>
<evidence type="ECO:0000313" key="3">
    <source>
        <dbReference type="Proteomes" id="UP000006640"/>
    </source>
</evidence>
<dbReference type="STRING" id="469371.Tbis_0064"/>
<reference evidence="2 3" key="1">
    <citation type="submission" date="2010-01" db="EMBL/GenBank/DDBJ databases">
        <title>The complete genome of Thermobispora bispora DSM 43833.</title>
        <authorList>
            <consortium name="US DOE Joint Genome Institute (JGI-PGF)"/>
            <person name="Lucas S."/>
            <person name="Copeland A."/>
            <person name="Lapidus A."/>
            <person name="Glavina del Rio T."/>
            <person name="Dalin E."/>
            <person name="Tice H."/>
            <person name="Bruce D."/>
            <person name="Goodwin L."/>
            <person name="Pitluck S."/>
            <person name="Kyrpides N."/>
            <person name="Mavromatis K."/>
            <person name="Ivanova N."/>
            <person name="Mikhailova N."/>
            <person name="Chertkov O."/>
            <person name="Brettin T."/>
            <person name="Detter J.C."/>
            <person name="Han C."/>
            <person name="Larimer F."/>
            <person name="Land M."/>
            <person name="Hauser L."/>
            <person name="Markowitz V."/>
            <person name="Cheng J.-F."/>
            <person name="Hugenholtz P."/>
            <person name="Woyke T."/>
            <person name="Wu D."/>
            <person name="Jando M."/>
            <person name="Schneider S."/>
            <person name="Klenk H.-P."/>
            <person name="Eisen J.A."/>
        </authorList>
    </citation>
    <scope>NUCLEOTIDE SEQUENCE [LARGE SCALE GENOMIC DNA]</scope>
    <source>
        <strain evidence="3">ATCC 19993 / DSM 43833 / CBS 139.67 / JCM 10125 / KCTC 9307 / NBRC 14880 / R51</strain>
    </source>
</reference>
<protein>
    <submittedName>
        <fullName evidence="2">PAS sensor protein</fullName>
    </submittedName>
</protein>